<keyword evidence="3" id="KW-1185">Reference proteome</keyword>
<proteinExistence type="predicted"/>
<dbReference type="InterPro" id="IPR050289">
    <property type="entry name" value="TorD/DmsD_chaperones"/>
</dbReference>
<name>A0ABR7BMW3_9ACTN</name>
<dbReference type="InterPro" id="IPR036411">
    <property type="entry name" value="TorD-like_sf"/>
</dbReference>
<dbReference type="Pfam" id="PF02613">
    <property type="entry name" value="Nitrate_red_del"/>
    <property type="match status" value="1"/>
</dbReference>
<evidence type="ECO:0000313" key="3">
    <source>
        <dbReference type="Proteomes" id="UP000622448"/>
    </source>
</evidence>
<dbReference type="PANTHER" id="PTHR34227">
    <property type="entry name" value="CHAPERONE PROTEIN YCDY"/>
    <property type="match status" value="1"/>
</dbReference>
<organism evidence="2 3">
    <name type="scientific">Eggerthella hominis</name>
    <dbReference type="NCBI Taxonomy" id="2763043"/>
    <lineage>
        <taxon>Bacteria</taxon>
        <taxon>Bacillati</taxon>
        <taxon>Actinomycetota</taxon>
        <taxon>Coriobacteriia</taxon>
        <taxon>Eggerthellales</taxon>
        <taxon>Eggerthellaceae</taxon>
        <taxon>Eggerthella</taxon>
    </lineage>
</organism>
<gene>
    <name evidence="2" type="ORF">H8S61_01825</name>
</gene>
<evidence type="ECO:0000313" key="2">
    <source>
        <dbReference type="EMBL" id="MBC5582943.1"/>
    </source>
</evidence>
<dbReference type="SUPFAM" id="SSF89155">
    <property type="entry name" value="TorD-like"/>
    <property type="match status" value="1"/>
</dbReference>
<dbReference type="RefSeq" id="WP_186937749.1">
    <property type="nucleotide sequence ID" value="NZ_JACOOA010000001.1"/>
</dbReference>
<keyword evidence="1" id="KW-0143">Chaperone</keyword>
<dbReference type="Proteomes" id="UP000622448">
    <property type="component" value="Unassembled WGS sequence"/>
</dbReference>
<dbReference type="PANTHER" id="PTHR34227:SF11">
    <property type="entry name" value="CHAPERONE PROTEIN TORD"/>
    <property type="match status" value="1"/>
</dbReference>
<dbReference type="Gene3D" id="1.10.3480.10">
    <property type="entry name" value="TorD-like"/>
    <property type="match status" value="1"/>
</dbReference>
<evidence type="ECO:0000256" key="1">
    <source>
        <dbReference type="ARBA" id="ARBA00023186"/>
    </source>
</evidence>
<comment type="caution">
    <text evidence="2">The sequence shown here is derived from an EMBL/GenBank/DDBJ whole genome shotgun (WGS) entry which is preliminary data.</text>
</comment>
<reference evidence="2 3" key="1">
    <citation type="submission" date="2020-08" db="EMBL/GenBank/DDBJ databases">
        <title>Genome public.</title>
        <authorList>
            <person name="Liu C."/>
            <person name="Sun Q."/>
        </authorList>
    </citation>
    <scope>NUCLEOTIDE SEQUENCE [LARGE SCALE GENOMIC DNA]</scope>
    <source>
        <strain evidence="2 3">NSJ-70</strain>
    </source>
</reference>
<protein>
    <submittedName>
        <fullName evidence="2">Molecular chaperone TorD family protein</fullName>
    </submittedName>
</protein>
<dbReference type="EMBL" id="JACOOA010000001">
    <property type="protein sequence ID" value="MBC5582943.1"/>
    <property type="molecule type" value="Genomic_DNA"/>
</dbReference>
<accession>A0ABR7BMW3</accession>
<dbReference type="InterPro" id="IPR020945">
    <property type="entry name" value="DMSO/NO3_reduct_chaperone"/>
</dbReference>
<sequence>MTTTETHGASSIATALAGRAAFYDAVAALYYKPLTQEQIDRIAQGGLAAFAGTNELVAEGLHDMERALSKRHSGTRQELAVDFTGAFAGTSSWKGRYATPYESVFTSEEGLLFQESYHEVHRLYRDNGVRKSEGYDFPDDHLSFICEFQAVLARRAIEALEAGDAASALGQVRCSQAVLRDHVLSWFDGFEELALHLVKTRFYRGVLKMSRGFFLFDAGVLDDMAEELERL</sequence>